<comment type="subcellular location">
    <subcellularLocation>
        <location evidence="1">Nucleus</location>
    </subcellularLocation>
</comment>
<dbReference type="VEuPathDB" id="FungiDB:PTTG_05144"/>
<evidence type="ECO:0000256" key="1">
    <source>
        <dbReference type="ARBA" id="ARBA00004123"/>
    </source>
</evidence>
<dbReference type="OrthoDB" id="21060at2759"/>
<dbReference type="InterPro" id="IPR007900">
    <property type="entry name" value="TAF4_C"/>
</dbReference>
<dbReference type="EnsemblFungi" id="PTTG_05144-t43_1">
    <property type="protein sequence ID" value="PTTG_05144-t43_1-p1"/>
    <property type="gene ID" value="PTTG_05144"/>
</dbReference>
<feature type="compositionally biased region" description="Basic and acidic residues" evidence="9">
    <location>
        <begin position="222"/>
        <end position="242"/>
    </location>
</feature>
<evidence type="ECO:0000256" key="4">
    <source>
        <dbReference type="ARBA" id="ARBA00023015"/>
    </source>
</evidence>
<evidence type="ECO:0000256" key="3">
    <source>
        <dbReference type="ARBA" id="ARBA00017306"/>
    </source>
</evidence>
<comment type="function">
    <text evidence="7">Functions as a component of the DNA-binding general transcription factor complex TFIID. Binding of TFIID to a promoter (with or without TATA element) is the initial step in pre-initiation complex (PIC) formation. TFIID plays a key role in the regulation of gene expression by RNA polymerase II through different activities such as transcription activator interaction, core promoter recognition and selectivity, TFIIA and TFIIB interaction, chromatin modification (histone acetylation by TAF1), facilitation of DNA opening and initiation of transcription.</text>
</comment>
<dbReference type="AlphaFoldDB" id="A0A180GQ58"/>
<feature type="compositionally biased region" description="Low complexity" evidence="9">
    <location>
        <begin position="33"/>
        <end position="45"/>
    </location>
</feature>
<dbReference type="PANTHER" id="PTHR15138">
    <property type="entry name" value="TRANSCRIPTION INITIATION FACTOR TFIID SUBUNIT 4"/>
    <property type="match status" value="1"/>
</dbReference>
<feature type="region of interest" description="Disordered" evidence="9">
    <location>
        <begin position="222"/>
        <end position="311"/>
    </location>
</feature>
<feature type="compositionally biased region" description="Polar residues" evidence="9">
    <location>
        <begin position="16"/>
        <end position="26"/>
    </location>
</feature>
<dbReference type="GO" id="GO:0003677">
    <property type="term" value="F:DNA binding"/>
    <property type="evidence" value="ECO:0007669"/>
    <property type="project" value="TreeGrafter"/>
</dbReference>
<evidence type="ECO:0000313" key="12">
    <source>
        <dbReference type="EnsemblFungi" id="PTTG_05144-t43_1-p1"/>
    </source>
</evidence>
<evidence type="ECO:0000313" key="13">
    <source>
        <dbReference type="Proteomes" id="UP000005240"/>
    </source>
</evidence>
<reference evidence="11" key="2">
    <citation type="submission" date="2016-05" db="EMBL/GenBank/DDBJ databases">
        <title>Comparative analysis highlights variable genome content of wheat rusts and divergence of the mating loci.</title>
        <authorList>
            <person name="Cuomo C.A."/>
            <person name="Bakkeren G."/>
            <person name="Szabo L."/>
            <person name="Khalil H."/>
            <person name="Joly D."/>
            <person name="Goldberg J."/>
            <person name="Young S."/>
            <person name="Zeng Q."/>
            <person name="Fellers J."/>
        </authorList>
    </citation>
    <scope>NUCLEOTIDE SEQUENCE [LARGE SCALE GENOMIC DNA]</scope>
    <source>
        <strain evidence="11">1-1 BBBD Race 1</strain>
    </source>
</reference>
<keyword evidence="4" id="KW-0805">Transcription regulation</keyword>
<reference evidence="12" key="4">
    <citation type="submission" date="2025-05" db="UniProtKB">
        <authorList>
            <consortium name="EnsemblFungi"/>
        </authorList>
    </citation>
    <scope>IDENTIFICATION</scope>
    <source>
        <strain evidence="12">isolate 1-1 / race 1 (BBBD)</strain>
    </source>
</reference>
<dbReference type="Pfam" id="PF05236">
    <property type="entry name" value="TAF4"/>
    <property type="match status" value="1"/>
</dbReference>
<dbReference type="EMBL" id="ADAS02000038">
    <property type="protein sequence ID" value="OAV94654.1"/>
    <property type="molecule type" value="Genomic_DNA"/>
</dbReference>
<evidence type="ECO:0000256" key="8">
    <source>
        <dbReference type="ARBA" id="ARBA00031747"/>
    </source>
</evidence>
<keyword evidence="5" id="KW-0804">Transcription</keyword>
<dbReference type="GO" id="GO:0005669">
    <property type="term" value="C:transcription factor TFIID complex"/>
    <property type="evidence" value="ECO:0007669"/>
    <property type="project" value="InterPro"/>
</dbReference>
<reference evidence="12 13" key="3">
    <citation type="journal article" date="2017" name="G3 (Bethesda)">
        <title>Comparative analysis highlights variable genome content of wheat rusts and divergence of the mating loci.</title>
        <authorList>
            <person name="Cuomo C.A."/>
            <person name="Bakkeren G."/>
            <person name="Khalil H.B."/>
            <person name="Panwar V."/>
            <person name="Joly D."/>
            <person name="Linning R."/>
            <person name="Sakthikumar S."/>
            <person name="Song X."/>
            <person name="Adiconis X."/>
            <person name="Fan L."/>
            <person name="Goldberg J.M."/>
            <person name="Levin J.Z."/>
            <person name="Young S."/>
            <person name="Zeng Q."/>
            <person name="Anikster Y."/>
            <person name="Bruce M."/>
            <person name="Wang M."/>
            <person name="Yin C."/>
            <person name="McCallum B."/>
            <person name="Szabo L.J."/>
            <person name="Hulbert S."/>
            <person name="Chen X."/>
            <person name="Fellers J.P."/>
        </authorList>
    </citation>
    <scope>NUCLEOTIDE SEQUENCE</scope>
    <source>
        <strain evidence="13">Isolate 1-1 / race 1 (BBBD)</strain>
        <strain evidence="12">isolate 1-1 / race 1 (BBBD)</strain>
    </source>
</reference>
<evidence type="ECO:0000256" key="9">
    <source>
        <dbReference type="SAM" id="MobiDB-lite"/>
    </source>
</evidence>
<sequence>MSTNSPTSKRSKLDSPLQQLQNASSSTDDHRPSASGSGSFAAGSATNNNSLQTDFDAMNDAVGIAGVDIAAEEELARTQSNLYRTANRSYSTSSQHHLPHQQQPWLKTPRVKILDFLDKPALTLMVQHIAASFQLKTLEPAILDVLTQAAEARIHSLIVDSIGAKDHRVSSSHLRPPPLYTTSPPKKGKQKEREPMAMYDQIVYEQPERILSMLARVEGEEERKARLEREAATEGQEGDRGGGPEGGPSQASISASLEAAGGHGETHEKTGPVKKEKKRKREGPGQLARNMSEDARARQSNQTAMRSVGGRSKYSWLSGGVVAAGSKPLSSPLVANLPAPKFAPTNTQGPTHADRPQSLSVSTALPPRPSSSSSQRPKKSDLPGAPNTHLSHSSNTARLGGILSDIHPAHLAETVGLNDTLFALERERGTGAGKGTGSKTLFKTYLNPNHHQLSSL</sequence>
<protein>
    <recommendedName>
        <fullName evidence="3">Transcription initiation factor TFIID subunit 4</fullName>
    </recommendedName>
    <alternativeName>
        <fullName evidence="8">TBP-associated factor 4</fullName>
    </alternativeName>
</protein>
<keyword evidence="13" id="KW-1185">Reference proteome</keyword>
<evidence type="ECO:0000259" key="10">
    <source>
        <dbReference type="Pfam" id="PF05236"/>
    </source>
</evidence>
<evidence type="ECO:0000256" key="6">
    <source>
        <dbReference type="ARBA" id="ARBA00023242"/>
    </source>
</evidence>
<dbReference type="GO" id="GO:0006367">
    <property type="term" value="P:transcription initiation at RNA polymerase II promoter"/>
    <property type="evidence" value="ECO:0007669"/>
    <property type="project" value="TreeGrafter"/>
</dbReference>
<dbReference type="InterPro" id="IPR045144">
    <property type="entry name" value="TAF4"/>
</dbReference>
<evidence type="ECO:0000256" key="7">
    <source>
        <dbReference type="ARBA" id="ARBA00025346"/>
    </source>
</evidence>
<name>A0A180GQ58_PUCT1</name>
<feature type="region of interest" description="Disordered" evidence="9">
    <location>
        <begin position="1"/>
        <end position="45"/>
    </location>
</feature>
<organism evidence="11">
    <name type="scientific">Puccinia triticina (isolate 1-1 / race 1 (BBBD))</name>
    <name type="common">Brown leaf rust fungus</name>
    <dbReference type="NCBI Taxonomy" id="630390"/>
    <lineage>
        <taxon>Eukaryota</taxon>
        <taxon>Fungi</taxon>
        <taxon>Dikarya</taxon>
        <taxon>Basidiomycota</taxon>
        <taxon>Pucciniomycotina</taxon>
        <taxon>Pucciniomycetes</taxon>
        <taxon>Pucciniales</taxon>
        <taxon>Pucciniaceae</taxon>
        <taxon>Puccinia</taxon>
    </lineage>
</organism>
<dbReference type="PANTHER" id="PTHR15138:SF14">
    <property type="entry name" value="TRANSCRIPTION INITIATION FACTOR TFIID SUBUNIT 4"/>
    <property type="match status" value="1"/>
</dbReference>
<reference evidence="11" key="1">
    <citation type="submission" date="2009-11" db="EMBL/GenBank/DDBJ databases">
        <authorList>
            <consortium name="The Broad Institute Genome Sequencing Platform"/>
            <person name="Ward D."/>
            <person name="Feldgarden M."/>
            <person name="Earl A."/>
            <person name="Young S.K."/>
            <person name="Zeng Q."/>
            <person name="Koehrsen M."/>
            <person name="Alvarado L."/>
            <person name="Berlin A."/>
            <person name="Bochicchio J."/>
            <person name="Borenstein D."/>
            <person name="Chapman S.B."/>
            <person name="Chen Z."/>
            <person name="Engels R."/>
            <person name="Freedman E."/>
            <person name="Gellesch M."/>
            <person name="Goldberg J."/>
            <person name="Griggs A."/>
            <person name="Gujja S."/>
            <person name="Heilman E."/>
            <person name="Heiman D."/>
            <person name="Hepburn T."/>
            <person name="Howarth C."/>
            <person name="Jen D."/>
            <person name="Larson L."/>
            <person name="Lewis B."/>
            <person name="Mehta T."/>
            <person name="Park D."/>
            <person name="Pearson M."/>
            <person name="Roberts A."/>
            <person name="Saif S."/>
            <person name="Shea T."/>
            <person name="Shenoy N."/>
            <person name="Sisk P."/>
            <person name="Stolte C."/>
            <person name="Sykes S."/>
            <person name="Thomson T."/>
            <person name="Walk T."/>
            <person name="White J."/>
            <person name="Yandava C."/>
            <person name="Izard J."/>
            <person name="Baranova O.V."/>
            <person name="Blanton J.M."/>
            <person name="Tanner A.C."/>
            <person name="Dewhirst F.E."/>
            <person name="Haas B."/>
            <person name="Nusbaum C."/>
            <person name="Birren B."/>
        </authorList>
    </citation>
    <scope>NUCLEOTIDE SEQUENCE [LARGE SCALE GENOMIC DNA]</scope>
    <source>
        <strain evidence="11">1-1 BBBD Race 1</strain>
    </source>
</reference>
<feature type="compositionally biased region" description="Basic and acidic residues" evidence="9">
    <location>
        <begin position="264"/>
        <end position="274"/>
    </location>
</feature>
<evidence type="ECO:0000313" key="11">
    <source>
        <dbReference type="EMBL" id="OAV94654.1"/>
    </source>
</evidence>
<gene>
    <name evidence="11" type="ORF">PTTG_05144</name>
</gene>
<proteinExistence type="inferred from homology"/>
<dbReference type="GO" id="GO:0016251">
    <property type="term" value="F:RNA polymerase II general transcription initiation factor activity"/>
    <property type="evidence" value="ECO:0007669"/>
    <property type="project" value="TreeGrafter"/>
</dbReference>
<evidence type="ECO:0000256" key="5">
    <source>
        <dbReference type="ARBA" id="ARBA00023163"/>
    </source>
</evidence>
<accession>A0A180GQ58</accession>
<feature type="region of interest" description="Disordered" evidence="9">
    <location>
        <begin position="166"/>
        <end position="193"/>
    </location>
</feature>
<keyword evidence="6" id="KW-0539">Nucleus</keyword>
<dbReference type="Proteomes" id="UP000005240">
    <property type="component" value="Unassembled WGS sequence"/>
</dbReference>
<feature type="domain" description="Transcription initiation factor TFIID component TAF4 C-terminal" evidence="10">
    <location>
        <begin position="58"/>
        <end position="430"/>
    </location>
</feature>
<dbReference type="STRING" id="630390.A0A180GQ58"/>
<feature type="region of interest" description="Disordered" evidence="9">
    <location>
        <begin position="340"/>
        <end position="395"/>
    </location>
</feature>
<evidence type="ECO:0000256" key="2">
    <source>
        <dbReference type="ARBA" id="ARBA00006178"/>
    </source>
</evidence>
<comment type="similarity">
    <text evidence="2">Belongs to the TAF4 family.</text>
</comment>